<comment type="similarity">
    <text evidence="1">Belongs to the transferase hexapeptide repeat family.</text>
</comment>
<dbReference type="Proteomes" id="UP000616547">
    <property type="component" value="Unassembled WGS sequence"/>
</dbReference>
<dbReference type="InterPro" id="IPR051159">
    <property type="entry name" value="Hexapeptide_acetyltransf"/>
</dbReference>
<dbReference type="Gene3D" id="2.160.10.10">
    <property type="entry name" value="Hexapeptide repeat proteins"/>
    <property type="match status" value="1"/>
</dbReference>
<keyword evidence="2" id="KW-0808">Transferase</keyword>
<evidence type="ECO:0000256" key="1">
    <source>
        <dbReference type="ARBA" id="ARBA00007274"/>
    </source>
</evidence>
<dbReference type="EMBL" id="BOCI01000288">
    <property type="protein sequence ID" value="GHW01381.1"/>
    <property type="molecule type" value="Genomic_DNA"/>
</dbReference>
<evidence type="ECO:0000256" key="2">
    <source>
        <dbReference type="ARBA" id="ARBA00022679"/>
    </source>
</evidence>
<dbReference type="PROSITE" id="PS00101">
    <property type="entry name" value="HEXAPEP_TRANSFERASES"/>
    <property type="match status" value="1"/>
</dbReference>
<accession>A0ABQ3W4E9</accession>
<sequence>MSDTIFKKIGSGAPVDMTSEEYLPVIKELHRADTALFHLNHTEPRSEKWRELWQDLFQGKYPEGTSIMTPVQIDFPLQMEFKGNCFINHHFTAMSIGGITIEDGVQIGPNVTVATDNHDFDNRMIMRCKPVTIKKNAWIGASVTIMPGVTIGENAVIGGGAVVTKDIPDNAIAAGVPAKVIRMVEK</sequence>
<dbReference type="Pfam" id="PF00132">
    <property type="entry name" value="Hexapep"/>
    <property type="match status" value="1"/>
</dbReference>
<protein>
    <submittedName>
        <fullName evidence="4">Nodulation protein L</fullName>
    </submittedName>
</protein>
<dbReference type="InterPro" id="IPR001451">
    <property type="entry name" value="Hexapep"/>
</dbReference>
<dbReference type="PANTHER" id="PTHR23416">
    <property type="entry name" value="SIALIC ACID SYNTHASE-RELATED"/>
    <property type="match status" value="1"/>
</dbReference>
<dbReference type="InterPro" id="IPR018357">
    <property type="entry name" value="Hexapep_transf_CS"/>
</dbReference>
<name>A0ABQ3W4E9_9LACO</name>
<dbReference type="CDD" id="cd03357">
    <property type="entry name" value="LbH_MAT_GAT"/>
    <property type="match status" value="1"/>
</dbReference>
<organism evidence="4 5">
    <name type="scientific">Lactobacillus nasalidis</name>
    <dbReference type="NCBI Taxonomy" id="2797258"/>
    <lineage>
        <taxon>Bacteria</taxon>
        <taxon>Bacillati</taxon>
        <taxon>Bacillota</taxon>
        <taxon>Bacilli</taxon>
        <taxon>Lactobacillales</taxon>
        <taxon>Lactobacillaceae</taxon>
        <taxon>Lactobacillus</taxon>
    </lineage>
</organism>
<dbReference type="PANTHER" id="PTHR23416:SF23">
    <property type="entry name" value="ACETYLTRANSFERASE C18B11.09C-RELATED"/>
    <property type="match status" value="1"/>
</dbReference>
<evidence type="ECO:0000313" key="5">
    <source>
        <dbReference type="Proteomes" id="UP000616547"/>
    </source>
</evidence>
<proteinExistence type="inferred from homology"/>
<dbReference type="SUPFAM" id="SSF51161">
    <property type="entry name" value="Trimeric LpxA-like enzymes"/>
    <property type="match status" value="1"/>
</dbReference>
<gene>
    <name evidence="4" type="ORF">lacNasYZ03_10680</name>
</gene>
<keyword evidence="3" id="KW-0677">Repeat</keyword>
<evidence type="ECO:0000313" key="4">
    <source>
        <dbReference type="EMBL" id="GHW01381.1"/>
    </source>
</evidence>
<keyword evidence="5" id="KW-1185">Reference proteome</keyword>
<reference evidence="5" key="1">
    <citation type="submission" date="2021-01" db="EMBL/GenBank/DDBJ databases">
        <title>Draft genome sequence of Nasalis larvatus strain YZ03.</title>
        <authorList>
            <person name="Suzuki-Hashido N."/>
            <person name="Tsuchida S."/>
            <person name="Hayakawa T."/>
        </authorList>
    </citation>
    <scope>NUCLEOTIDE SEQUENCE [LARGE SCALE GENOMIC DNA]</scope>
    <source>
        <strain evidence="5">YZ03</strain>
    </source>
</reference>
<evidence type="ECO:0000256" key="3">
    <source>
        <dbReference type="ARBA" id="ARBA00022737"/>
    </source>
</evidence>
<comment type="caution">
    <text evidence="4">The sequence shown here is derived from an EMBL/GenBank/DDBJ whole genome shotgun (WGS) entry which is preliminary data.</text>
</comment>
<dbReference type="InterPro" id="IPR011004">
    <property type="entry name" value="Trimer_LpxA-like_sf"/>
</dbReference>